<dbReference type="EMBL" id="JAOPGA020000467">
    <property type="protein sequence ID" value="KAL0478781.1"/>
    <property type="molecule type" value="Genomic_DNA"/>
</dbReference>
<dbReference type="FunFam" id="3.40.50.300:FF:000808">
    <property type="entry name" value="Small GTP-binding protein, putative"/>
    <property type="match status" value="1"/>
</dbReference>
<dbReference type="PANTHER" id="PTHR47977">
    <property type="entry name" value="RAS-RELATED PROTEIN RAB"/>
    <property type="match status" value="1"/>
</dbReference>
<feature type="domain" description="Iron-binding zinc finger CDGSH type" evidence="8">
    <location>
        <begin position="260"/>
        <end position="303"/>
    </location>
</feature>
<dbReference type="Gene3D" id="3.40.5.90">
    <property type="entry name" value="CDGSH iron-sulfur domain, mitoNEET-type"/>
    <property type="match status" value="1"/>
</dbReference>
<dbReference type="Gene3D" id="3.40.50.300">
    <property type="entry name" value="P-loop containing nucleotide triphosphate hydrolases"/>
    <property type="match status" value="1"/>
</dbReference>
<keyword evidence="5" id="KW-0411">Iron-sulfur</keyword>
<dbReference type="InterPro" id="IPR050227">
    <property type="entry name" value="Rab"/>
</dbReference>
<evidence type="ECO:0000256" key="7">
    <source>
        <dbReference type="ARBA" id="ARBA00034078"/>
    </source>
</evidence>
<evidence type="ECO:0000313" key="10">
    <source>
        <dbReference type="Proteomes" id="UP001431209"/>
    </source>
</evidence>
<dbReference type="SMART" id="SM00704">
    <property type="entry name" value="ZnF_CDGSH"/>
    <property type="match status" value="2"/>
</dbReference>
<comment type="cofactor">
    <cofactor evidence="7">
        <name>[2Fe-2S] cluster</name>
        <dbReference type="ChEBI" id="CHEBI:190135"/>
    </cofactor>
</comment>
<keyword evidence="6" id="KW-0342">GTP-binding</keyword>
<keyword evidence="10" id="KW-1185">Reference proteome</keyword>
<dbReference type="GO" id="GO:0003924">
    <property type="term" value="F:GTPase activity"/>
    <property type="evidence" value="ECO:0007669"/>
    <property type="project" value="InterPro"/>
</dbReference>
<dbReference type="InterPro" id="IPR018967">
    <property type="entry name" value="FeS-contain_CDGSH-typ"/>
</dbReference>
<dbReference type="NCBIfam" id="TIGR00231">
    <property type="entry name" value="small_GTP"/>
    <property type="match status" value="1"/>
</dbReference>
<dbReference type="GO" id="GO:0005737">
    <property type="term" value="C:cytoplasm"/>
    <property type="evidence" value="ECO:0007669"/>
    <property type="project" value="UniProtKB-ARBA"/>
</dbReference>
<dbReference type="Pfam" id="PF09360">
    <property type="entry name" value="zf-CDGSH"/>
    <property type="match status" value="1"/>
</dbReference>
<dbReference type="Proteomes" id="UP001431209">
    <property type="component" value="Unassembled WGS sequence"/>
</dbReference>
<keyword evidence="4" id="KW-0408">Iron</keyword>
<dbReference type="GO" id="GO:0051537">
    <property type="term" value="F:2 iron, 2 sulfur cluster binding"/>
    <property type="evidence" value="ECO:0007669"/>
    <property type="project" value="UniProtKB-KW"/>
</dbReference>
<dbReference type="InterPro" id="IPR042216">
    <property type="entry name" value="MitoNEET_CISD"/>
</dbReference>
<evidence type="ECO:0000256" key="3">
    <source>
        <dbReference type="ARBA" id="ARBA00022741"/>
    </source>
</evidence>
<reference evidence="9 10" key="1">
    <citation type="submission" date="2024-03" db="EMBL/GenBank/DDBJ databases">
        <title>The Acrasis kona genome and developmental transcriptomes reveal deep origins of eukaryotic multicellular pathways.</title>
        <authorList>
            <person name="Sheikh S."/>
            <person name="Fu C.-J."/>
            <person name="Brown M.W."/>
            <person name="Baldauf S.L."/>
        </authorList>
    </citation>
    <scope>NUCLEOTIDE SEQUENCE [LARGE SCALE GENOMIC DNA]</scope>
    <source>
        <strain evidence="9 10">ATCC MYA-3509</strain>
    </source>
</reference>
<dbReference type="InterPro" id="IPR005225">
    <property type="entry name" value="Small_GTP-bd"/>
</dbReference>
<dbReference type="PROSITE" id="PS51419">
    <property type="entry name" value="RAB"/>
    <property type="match status" value="1"/>
</dbReference>
<evidence type="ECO:0000256" key="1">
    <source>
        <dbReference type="ARBA" id="ARBA00022714"/>
    </source>
</evidence>
<dbReference type="InterPro" id="IPR027417">
    <property type="entry name" value="P-loop_NTPase"/>
</dbReference>
<keyword evidence="2" id="KW-0479">Metal-binding</keyword>
<organism evidence="9 10">
    <name type="scientific">Acrasis kona</name>
    <dbReference type="NCBI Taxonomy" id="1008807"/>
    <lineage>
        <taxon>Eukaryota</taxon>
        <taxon>Discoba</taxon>
        <taxon>Heterolobosea</taxon>
        <taxon>Tetramitia</taxon>
        <taxon>Eutetramitia</taxon>
        <taxon>Acrasidae</taxon>
        <taxon>Acrasis</taxon>
    </lineage>
</organism>
<dbReference type="GO" id="GO:0005525">
    <property type="term" value="F:GTP binding"/>
    <property type="evidence" value="ECO:0007669"/>
    <property type="project" value="UniProtKB-KW"/>
</dbReference>
<protein>
    <submittedName>
        <fullName evidence="9">Ras-like GTP-binding protein Rab</fullName>
    </submittedName>
</protein>
<evidence type="ECO:0000313" key="9">
    <source>
        <dbReference type="EMBL" id="KAL0478781.1"/>
    </source>
</evidence>
<keyword evidence="1" id="KW-0001">2Fe-2S</keyword>
<dbReference type="PROSITE" id="PS51420">
    <property type="entry name" value="RHO"/>
    <property type="match status" value="1"/>
</dbReference>
<evidence type="ECO:0000256" key="4">
    <source>
        <dbReference type="ARBA" id="ARBA00023004"/>
    </source>
</evidence>
<accession>A0AAW2YMQ4</accession>
<dbReference type="SMART" id="SM00176">
    <property type="entry name" value="RAN"/>
    <property type="match status" value="1"/>
</dbReference>
<dbReference type="PRINTS" id="PR00449">
    <property type="entry name" value="RASTRNSFRMNG"/>
</dbReference>
<dbReference type="AlphaFoldDB" id="A0AAW2YMQ4"/>
<keyword evidence="3" id="KW-0547">Nucleotide-binding</keyword>
<dbReference type="SUPFAM" id="SSF52540">
    <property type="entry name" value="P-loop containing nucleoside triphosphate hydrolases"/>
    <property type="match status" value="1"/>
</dbReference>
<gene>
    <name evidence="9" type="ORF">AKO1_008359</name>
</gene>
<proteinExistence type="predicted"/>
<dbReference type="Pfam" id="PF00071">
    <property type="entry name" value="Ras"/>
    <property type="match status" value="1"/>
</dbReference>
<dbReference type="PROSITE" id="PS51421">
    <property type="entry name" value="RAS"/>
    <property type="match status" value="1"/>
</dbReference>
<evidence type="ECO:0000256" key="6">
    <source>
        <dbReference type="ARBA" id="ARBA00023134"/>
    </source>
</evidence>
<evidence type="ECO:0000256" key="5">
    <source>
        <dbReference type="ARBA" id="ARBA00023014"/>
    </source>
</evidence>
<dbReference type="CDD" id="cd00154">
    <property type="entry name" value="Rab"/>
    <property type="match status" value="1"/>
</dbReference>
<sequence>MLSSTGDKLRKVVIAGDSTSGKSCLVLRYVENTFTLSHTTTVGIDFRTKMINKGEESVKLQIWDTAGQERFRAMASSYFRSAHGVIIAFDVTNEATFKGIESWHRQVKNDAPEDSIVILIGNKIDQEGRLVSREQAEALADSLEIEEYFETSAKSGEGVEHAFTTLADYALGIKKSRFKKTRQNSISPTPATFISPHEVKPIQKVPEVVVVGNLAESEKPAAEAGGFNHIIEMSTIEIKHPDKCEKCPAKSKIAKPHLLRRELEVGVEYLYCTCGFASKVIDHFKDNVQPWCDDTCHKDPNIKGWEPLKFKVDKEQKYYALCGCKRSKSGPFCDGSHSEIDVEDCMW</sequence>
<feature type="domain" description="Iron-binding zinc finger CDGSH type" evidence="8">
    <location>
        <begin position="307"/>
        <end position="343"/>
    </location>
</feature>
<evidence type="ECO:0000256" key="2">
    <source>
        <dbReference type="ARBA" id="ARBA00022723"/>
    </source>
</evidence>
<dbReference type="InterPro" id="IPR001806">
    <property type="entry name" value="Small_GTPase"/>
</dbReference>
<dbReference type="SMART" id="SM00175">
    <property type="entry name" value="RAB"/>
    <property type="match status" value="1"/>
</dbReference>
<name>A0AAW2YMQ4_9EUKA</name>
<dbReference type="GO" id="GO:0046872">
    <property type="term" value="F:metal ion binding"/>
    <property type="evidence" value="ECO:0007669"/>
    <property type="project" value="UniProtKB-KW"/>
</dbReference>
<dbReference type="SMART" id="SM00173">
    <property type="entry name" value="RAS"/>
    <property type="match status" value="1"/>
</dbReference>
<dbReference type="SMART" id="SM00174">
    <property type="entry name" value="RHO"/>
    <property type="match status" value="1"/>
</dbReference>
<evidence type="ECO:0000259" key="8">
    <source>
        <dbReference type="SMART" id="SM00704"/>
    </source>
</evidence>
<comment type="caution">
    <text evidence="9">The sequence shown here is derived from an EMBL/GenBank/DDBJ whole genome shotgun (WGS) entry which is preliminary data.</text>
</comment>